<keyword evidence="3" id="KW-1185">Reference proteome</keyword>
<accession>A0ABQ1P6S8</accession>
<dbReference type="RefSeq" id="WP_062446232.1">
    <property type="nucleotide sequence ID" value="NZ_BMCJ01000003.1"/>
</dbReference>
<keyword evidence="1" id="KW-0472">Membrane</keyword>
<evidence type="ECO:0000256" key="1">
    <source>
        <dbReference type="SAM" id="Phobius"/>
    </source>
</evidence>
<gene>
    <name evidence="2" type="ORF">GCM10007216_18310</name>
</gene>
<comment type="caution">
    <text evidence="2">The sequence shown here is derived from an EMBL/GenBank/DDBJ whole genome shotgun (WGS) entry which is preliminary data.</text>
</comment>
<evidence type="ECO:0000313" key="2">
    <source>
        <dbReference type="EMBL" id="GGC87900.1"/>
    </source>
</evidence>
<organism evidence="2 3">
    <name type="scientific">Thalassobacillus devorans</name>
    <dbReference type="NCBI Taxonomy" id="279813"/>
    <lineage>
        <taxon>Bacteria</taxon>
        <taxon>Bacillati</taxon>
        <taxon>Bacillota</taxon>
        <taxon>Bacilli</taxon>
        <taxon>Bacillales</taxon>
        <taxon>Bacillaceae</taxon>
        <taxon>Thalassobacillus</taxon>
    </lineage>
</organism>
<name>A0ABQ1P6S8_9BACI</name>
<dbReference type="EMBL" id="BMCJ01000003">
    <property type="protein sequence ID" value="GGC87900.1"/>
    <property type="molecule type" value="Genomic_DNA"/>
</dbReference>
<evidence type="ECO:0000313" key="3">
    <source>
        <dbReference type="Proteomes" id="UP000619534"/>
    </source>
</evidence>
<reference evidence="3" key="1">
    <citation type="journal article" date="2019" name="Int. J. Syst. Evol. Microbiol.">
        <title>The Global Catalogue of Microorganisms (GCM) 10K type strain sequencing project: providing services to taxonomists for standard genome sequencing and annotation.</title>
        <authorList>
            <consortium name="The Broad Institute Genomics Platform"/>
            <consortium name="The Broad Institute Genome Sequencing Center for Infectious Disease"/>
            <person name="Wu L."/>
            <person name="Ma J."/>
        </authorList>
    </citation>
    <scope>NUCLEOTIDE SEQUENCE [LARGE SCALE GENOMIC DNA]</scope>
    <source>
        <strain evidence="3">CCM 7282</strain>
    </source>
</reference>
<protein>
    <submittedName>
        <fullName evidence="2">Uncharacterized protein</fullName>
    </submittedName>
</protein>
<keyword evidence="1" id="KW-1133">Transmembrane helix</keyword>
<dbReference type="Proteomes" id="UP000619534">
    <property type="component" value="Unassembled WGS sequence"/>
</dbReference>
<sequence>MRLIRKEEQKAYTNKQRIKAWLVVVGILFSPSLVLGVGHVFNQDNSKAKTENSEDFTEPVESKFTEMNGKEYFDWFDVHTEEFYSAFEDLNSFMQYYPDEPGVEDKRGLADKLTHLGKLAAEVRLSKIDQSDYELAEIHDTYIKSMNKFDDAFDLAWDIKREDLSLYESYLYEGAVLYGMALEYAKSYRTNRGF</sequence>
<keyword evidence="1" id="KW-0812">Transmembrane</keyword>
<feature type="transmembrane region" description="Helical" evidence="1">
    <location>
        <begin position="20"/>
        <end position="41"/>
    </location>
</feature>
<proteinExistence type="predicted"/>